<keyword evidence="6" id="KW-0687">Ribonucleoprotein</keyword>
<dbReference type="PANTHER" id="PTHR21621:SF0">
    <property type="entry name" value="BETA-CITRYLGLUTAMATE SYNTHASE B-RELATED"/>
    <property type="match status" value="1"/>
</dbReference>
<dbReference type="GO" id="GO:0005840">
    <property type="term" value="C:ribosome"/>
    <property type="evidence" value="ECO:0007669"/>
    <property type="project" value="UniProtKB-KW"/>
</dbReference>
<dbReference type="Gene3D" id="3.40.50.20">
    <property type="match status" value="1"/>
</dbReference>
<dbReference type="GO" id="GO:0005524">
    <property type="term" value="F:ATP binding"/>
    <property type="evidence" value="ECO:0007669"/>
    <property type="project" value="UniProtKB-UniRule"/>
</dbReference>
<dbReference type="RefSeq" id="WP_091772896.1">
    <property type="nucleotide sequence ID" value="NZ_CAESCL010000058.1"/>
</dbReference>
<evidence type="ECO:0000259" key="5">
    <source>
        <dbReference type="PROSITE" id="PS50975"/>
    </source>
</evidence>
<keyword evidence="7" id="KW-1185">Reference proteome</keyword>
<dbReference type="SUPFAM" id="SSF56059">
    <property type="entry name" value="Glutathione synthetase ATP-binding domain-like"/>
    <property type="match status" value="1"/>
</dbReference>
<dbReference type="GO" id="GO:0046872">
    <property type="term" value="F:metal ion binding"/>
    <property type="evidence" value="ECO:0007669"/>
    <property type="project" value="UniProtKB-KW"/>
</dbReference>
<evidence type="ECO:0000313" key="7">
    <source>
        <dbReference type="Proteomes" id="UP000199427"/>
    </source>
</evidence>
<evidence type="ECO:0000313" key="6">
    <source>
        <dbReference type="EMBL" id="SEQ07031.1"/>
    </source>
</evidence>
<evidence type="ECO:0000256" key="1">
    <source>
        <dbReference type="ARBA" id="ARBA00022723"/>
    </source>
</evidence>
<dbReference type="Pfam" id="PF08443">
    <property type="entry name" value="RimK"/>
    <property type="match status" value="1"/>
</dbReference>
<dbReference type="InterPro" id="IPR004666">
    <property type="entry name" value="Rp_bS6_RimK/Lys_biosynth_LsyX"/>
</dbReference>
<dbReference type="Proteomes" id="UP000199427">
    <property type="component" value="Unassembled WGS sequence"/>
</dbReference>
<organism evidence="6 7">
    <name type="scientific">Piscibacillus halophilus</name>
    <dbReference type="NCBI Taxonomy" id="571933"/>
    <lineage>
        <taxon>Bacteria</taxon>
        <taxon>Bacillati</taxon>
        <taxon>Bacillota</taxon>
        <taxon>Bacilli</taxon>
        <taxon>Bacillales</taxon>
        <taxon>Bacillaceae</taxon>
        <taxon>Piscibacillus</taxon>
    </lineage>
</organism>
<proteinExistence type="predicted"/>
<gene>
    <name evidence="6" type="ORF">SAMN05216362_10644</name>
</gene>
<dbReference type="InterPro" id="IPR011761">
    <property type="entry name" value="ATP-grasp"/>
</dbReference>
<keyword evidence="3 4" id="KW-0067">ATP-binding</keyword>
<keyword evidence="6" id="KW-0689">Ribosomal protein</keyword>
<dbReference type="PROSITE" id="PS50975">
    <property type="entry name" value="ATP_GRASP"/>
    <property type="match status" value="1"/>
</dbReference>
<protein>
    <submittedName>
        <fullName evidence="6">Ribosomal protein S6--L-glutamate ligase</fullName>
    </submittedName>
</protein>
<dbReference type="EMBL" id="FOES01000006">
    <property type="protein sequence ID" value="SEQ07031.1"/>
    <property type="molecule type" value="Genomic_DNA"/>
</dbReference>
<dbReference type="NCBIfam" id="TIGR00768">
    <property type="entry name" value="rimK_fam"/>
    <property type="match status" value="1"/>
</dbReference>
<sequence length="295" mass="33786">MNGWIIYNGALKFKKFHLLVESLVAESKKKGIQLEAIPNSELLPMFHSDGTQGLKSLRSLNEPDFIIFWDKDIYLAKHLEAMGYRLFNRRVAIENCDHKAYMHLQMAQDTIRVPKTIVGPFTFHQHELSGEYIDYIFEELGSEVILKEVFGSFGMQVYKFNNKEDLIHKMKELDGRDFILQEPIKSSFGRDIRVTIIGNQVIGGMKREFATDFRANITLGGRGELVELTEEQEKLALKAHRSLGLDFSGVDLLFDEDDRPIVCEVNSNVNYLSFEQVSGVNVSRLLLDYIVGEMP</sequence>
<evidence type="ECO:0000256" key="4">
    <source>
        <dbReference type="PROSITE-ProRule" id="PRU00409"/>
    </source>
</evidence>
<dbReference type="InterPro" id="IPR013651">
    <property type="entry name" value="ATP-grasp_RimK-type"/>
</dbReference>
<dbReference type="STRING" id="571933.SAMN05216362_10644"/>
<feature type="domain" description="ATP-grasp" evidence="5">
    <location>
        <begin position="103"/>
        <end position="291"/>
    </location>
</feature>
<evidence type="ECO:0000256" key="2">
    <source>
        <dbReference type="ARBA" id="ARBA00022741"/>
    </source>
</evidence>
<evidence type="ECO:0000256" key="3">
    <source>
        <dbReference type="ARBA" id="ARBA00022840"/>
    </source>
</evidence>
<keyword evidence="1" id="KW-0479">Metal-binding</keyword>
<accession>A0A1H9D0X0</accession>
<dbReference type="Gene3D" id="3.30.470.20">
    <property type="entry name" value="ATP-grasp fold, B domain"/>
    <property type="match status" value="1"/>
</dbReference>
<keyword evidence="6" id="KW-0436">Ligase</keyword>
<dbReference type="AlphaFoldDB" id="A0A1H9D0X0"/>
<dbReference type="GO" id="GO:0005737">
    <property type="term" value="C:cytoplasm"/>
    <property type="evidence" value="ECO:0007669"/>
    <property type="project" value="TreeGrafter"/>
</dbReference>
<dbReference type="OrthoDB" id="9786585at2"/>
<reference evidence="6 7" key="1">
    <citation type="submission" date="2016-10" db="EMBL/GenBank/DDBJ databases">
        <authorList>
            <person name="de Groot N.N."/>
        </authorList>
    </citation>
    <scope>NUCLEOTIDE SEQUENCE [LARGE SCALE GENOMIC DNA]</scope>
    <source>
        <strain evidence="6 7">DSM 21633</strain>
    </source>
</reference>
<dbReference type="PANTHER" id="PTHR21621">
    <property type="entry name" value="RIBOSOMAL PROTEIN S6 MODIFICATION PROTEIN"/>
    <property type="match status" value="1"/>
</dbReference>
<name>A0A1H9D0X0_9BACI</name>
<dbReference type="GO" id="GO:0016879">
    <property type="term" value="F:ligase activity, forming carbon-nitrogen bonds"/>
    <property type="evidence" value="ECO:0007669"/>
    <property type="project" value="TreeGrafter"/>
</dbReference>
<keyword evidence="2 4" id="KW-0547">Nucleotide-binding</keyword>